<feature type="compositionally biased region" description="Basic and acidic residues" evidence="1">
    <location>
        <begin position="77"/>
        <end position="89"/>
    </location>
</feature>
<accession>Q1D2N1</accession>
<protein>
    <submittedName>
        <fullName evidence="2">Uncharacterized protein</fullName>
    </submittedName>
</protein>
<feature type="region of interest" description="Disordered" evidence="1">
    <location>
        <begin position="214"/>
        <end position="236"/>
    </location>
</feature>
<sequence>MRIWPWQRTRWSDHVIPWRGPLRLCLSRDCGRELSIKCISWRLTSSRKAHPRMTEASNGAQLRPRPNRPPPTQLRAQMKDNSYKGMKERTSCFRPGGGYIMGTITRVTTTLLKQGARGVSHSGSHGAPTRMPRQVAHHSTKAPSPSQIASETRARNNSLDLMSDIMDAMDRRDGGNNSATPRIKPDVPLSRRENFAFDAIQPGYGTSKSAIDKHGKLQPAGDSVTTSASDHVDGEKSIKAKTPYTSFSGPPVGVDGTATGPLVDNPLYGKDRIVTNPAKDPKSGVVLDQFDIQRDLRTSTRPGFDETAVLRSEPRPQPLWQPTPEERAVMPQVGVDPEKPSFTFRERAMVNSARDKEYLVKGTIHEFDFFQGQPDGSLKPLSKQEVIDEARKKS</sequence>
<dbReference type="KEGG" id="mxa:MXAN_4936"/>
<dbReference type="HOGENOM" id="CLU_058808_0_0_7"/>
<feature type="compositionally biased region" description="Polar residues" evidence="1">
    <location>
        <begin position="141"/>
        <end position="155"/>
    </location>
</feature>
<dbReference type="EMBL" id="CP000113">
    <property type="protein sequence ID" value="ABF89949.1"/>
    <property type="molecule type" value="Genomic_DNA"/>
</dbReference>
<proteinExistence type="predicted"/>
<evidence type="ECO:0000313" key="3">
    <source>
        <dbReference type="Proteomes" id="UP000002402"/>
    </source>
</evidence>
<feature type="region of interest" description="Disordered" evidence="1">
    <location>
        <begin position="115"/>
        <end position="155"/>
    </location>
</feature>
<feature type="region of interest" description="Disordered" evidence="1">
    <location>
        <begin position="371"/>
        <end position="394"/>
    </location>
</feature>
<name>Q1D2N1_MYXXD</name>
<feature type="region of interest" description="Disordered" evidence="1">
    <location>
        <begin position="47"/>
        <end position="89"/>
    </location>
</feature>
<reference evidence="2 3" key="1">
    <citation type="journal article" date="2006" name="Proc. Natl. Acad. Sci. U.S.A.">
        <title>Evolution of sensory complexity recorded in a myxobacterial genome.</title>
        <authorList>
            <person name="Goldman B.S."/>
            <person name="Nierman W.C."/>
            <person name="Kaiser D."/>
            <person name="Slater S.C."/>
            <person name="Durkin A.S."/>
            <person name="Eisen J.A."/>
            <person name="Ronning C.M."/>
            <person name="Barbazuk W.B."/>
            <person name="Blanchard M."/>
            <person name="Field C."/>
            <person name="Halling C."/>
            <person name="Hinkle G."/>
            <person name="Iartchuk O."/>
            <person name="Kim H.S."/>
            <person name="Mackenzie C."/>
            <person name="Madupu R."/>
            <person name="Miller N."/>
            <person name="Shvartsbeyn A."/>
            <person name="Sullivan S.A."/>
            <person name="Vaudin M."/>
            <person name="Wiegand R."/>
            <person name="Kaplan H.B."/>
        </authorList>
    </citation>
    <scope>NUCLEOTIDE SEQUENCE [LARGE SCALE GENOMIC DNA]</scope>
    <source>
        <strain evidence="3">DK1622</strain>
    </source>
</reference>
<evidence type="ECO:0000256" key="1">
    <source>
        <dbReference type="SAM" id="MobiDB-lite"/>
    </source>
</evidence>
<dbReference type="AlphaFoldDB" id="Q1D2N1"/>
<gene>
    <name evidence="2" type="ordered locus">MXAN_4936</name>
</gene>
<dbReference type="OrthoDB" id="5492057at2"/>
<dbReference type="EnsemblBacteria" id="ABF89949">
    <property type="protein sequence ID" value="ABF89949"/>
    <property type="gene ID" value="MXAN_4936"/>
</dbReference>
<dbReference type="Proteomes" id="UP000002402">
    <property type="component" value="Chromosome"/>
</dbReference>
<evidence type="ECO:0000313" key="2">
    <source>
        <dbReference type="EMBL" id="ABF89949.1"/>
    </source>
</evidence>
<keyword evidence="3" id="KW-1185">Reference proteome</keyword>
<feature type="compositionally biased region" description="Basic and acidic residues" evidence="1">
    <location>
        <begin position="385"/>
        <end position="394"/>
    </location>
</feature>
<organism evidence="2 3">
    <name type="scientific">Myxococcus xanthus (strain DK1622)</name>
    <dbReference type="NCBI Taxonomy" id="246197"/>
    <lineage>
        <taxon>Bacteria</taxon>
        <taxon>Pseudomonadati</taxon>
        <taxon>Myxococcota</taxon>
        <taxon>Myxococcia</taxon>
        <taxon>Myxococcales</taxon>
        <taxon>Cystobacterineae</taxon>
        <taxon>Myxococcaceae</taxon>
        <taxon>Myxococcus</taxon>
    </lineage>
</organism>